<reference evidence="1 2" key="1">
    <citation type="journal article" date="2017" name="Curr. Biol.">
        <title>Genome architecture and evolution of a unichromosomal asexual nematode.</title>
        <authorList>
            <person name="Fradin H."/>
            <person name="Zegar C."/>
            <person name="Gutwein M."/>
            <person name="Lucas J."/>
            <person name="Kovtun M."/>
            <person name="Corcoran D."/>
            <person name="Baugh L.R."/>
            <person name="Kiontke K."/>
            <person name="Gunsalus K."/>
            <person name="Fitch D.H."/>
            <person name="Piano F."/>
        </authorList>
    </citation>
    <scope>NUCLEOTIDE SEQUENCE [LARGE SCALE GENOMIC DNA]</scope>
    <source>
        <strain evidence="1">PF1309</strain>
    </source>
</reference>
<name>A0A2A2KMW2_9BILA</name>
<dbReference type="EMBL" id="LIAE01008177">
    <property type="protein sequence ID" value="PAV75189.1"/>
    <property type="molecule type" value="Genomic_DNA"/>
</dbReference>
<proteinExistence type="predicted"/>
<gene>
    <name evidence="1" type="ORF">WR25_14614</name>
</gene>
<sequence>MTSFSPASTRPPSWLSSAAVMLQGLGGGNLAALVVQFGQVDQGQRPGGGDQARAVVQVGAAQVQREAAAEQLAGVVVQALAGEGERVLGFDAAAVAVAQRAGMNLQRLGADQALEVVQALADPQQQTLVAEQAAVAVVQLLGSDGEGLGTGNLAALVGHGLEVVQLQRRRIDQAATVVQVAMAQVEVDRGVAEQLAALLVEAGDRGGECFAAAHAATVAVIELARVQVEGAVAADAALAAVVQVAGAEGWRWPG</sequence>
<dbReference type="AlphaFoldDB" id="A0A2A2KMW2"/>
<protein>
    <submittedName>
        <fullName evidence="1">Uncharacterized protein</fullName>
    </submittedName>
</protein>
<evidence type="ECO:0000313" key="2">
    <source>
        <dbReference type="Proteomes" id="UP000218231"/>
    </source>
</evidence>
<evidence type="ECO:0000313" key="1">
    <source>
        <dbReference type="EMBL" id="PAV75189.1"/>
    </source>
</evidence>
<keyword evidence="2" id="KW-1185">Reference proteome</keyword>
<dbReference type="Proteomes" id="UP000218231">
    <property type="component" value="Unassembled WGS sequence"/>
</dbReference>
<organism evidence="1 2">
    <name type="scientific">Diploscapter pachys</name>
    <dbReference type="NCBI Taxonomy" id="2018661"/>
    <lineage>
        <taxon>Eukaryota</taxon>
        <taxon>Metazoa</taxon>
        <taxon>Ecdysozoa</taxon>
        <taxon>Nematoda</taxon>
        <taxon>Chromadorea</taxon>
        <taxon>Rhabditida</taxon>
        <taxon>Rhabditina</taxon>
        <taxon>Rhabditomorpha</taxon>
        <taxon>Rhabditoidea</taxon>
        <taxon>Rhabditidae</taxon>
        <taxon>Diploscapter</taxon>
    </lineage>
</organism>
<accession>A0A2A2KMW2</accession>
<comment type="caution">
    <text evidence="1">The sequence shown here is derived from an EMBL/GenBank/DDBJ whole genome shotgun (WGS) entry which is preliminary data.</text>
</comment>